<feature type="domain" description="BAH" evidence="2">
    <location>
        <begin position="110"/>
        <end position="244"/>
    </location>
</feature>
<dbReference type="InterPro" id="IPR001025">
    <property type="entry name" value="BAH_dom"/>
</dbReference>
<dbReference type="GeneID" id="28829011"/>
<feature type="compositionally biased region" description="Low complexity" evidence="1">
    <location>
        <begin position="22"/>
        <end position="38"/>
    </location>
</feature>
<evidence type="ECO:0000313" key="3">
    <source>
        <dbReference type="EMBL" id="KUJ22520.1"/>
    </source>
</evidence>
<proteinExistence type="predicted"/>
<accession>A0A194XQH7</accession>
<dbReference type="InterPro" id="IPR043151">
    <property type="entry name" value="BAH_sf"/>
</dbReference>
<reference evidence="3 4" key="1">
    <citation type="submission" date="2015-10" db="EMBL/GenBank/DDBJ databases">
        <title>Full genome of DAOMC 229536 Phialocephala scopiformis, a fungal endophyte of spruce producing the potent anti-insectan compound rugulosin.</title>
        <authorList>
            <consortium name="DOE Joint Genome Institute"/>
            <person name="Walker A.K."/>
            <person name="Frasz S.L."/>
            <person name="Seifert K.A."/>
            <person name="Miller J.D."/>
            <person name="Mondo S.J."/>
            <person name="Labutti K."/>
            <person name="Lipzen A."/>
            <person name="Dockter R."/>
            <person name="Kennedy M."/>
            <person name="Grigoriev I.V."/>
            <person name="Spatafora J.W."/>
        </authorList>
    </citation>
    <scope>NUCLEOTIDE SEQUENCE [LARGE SCALE GENOMIC DNA]</scope>
    <source>
        <strain evidence="3 4">CBS 120377</strain>
    </source>
</reference>
<organism evidence="3 4">
    <name type="scientific">Mollisia scopiformis</name>
    <name type="common">Conifer needle endophyte fungus</name>
    <name type="synonym">Phialocephala scopiformis</name>
    <dbReference type="NCBI Taxonomy" id="149040"/>
    <lineage>
        <taxon>Eukaryota</taxon>
        <taxon>Fungi</taxon>
        <taxon>Dikarya</taxon>
        <taxon>Ascomycota</taxon>
        <taxon>Pezizomycotina</taxon>
        <taxon>Leotiomycetes</taxon>
        <taxon>Helotiales</taxon>
        <taxon>Mollisiaceae</taxon>
        <taxon>Mollisia</taxon>
    </lineage>
</organism>
<evidence type="ECO:0000259" key="2">
    <source>
        <dbReference type="PROSITE" id="PS51038"/>
    </source>
</evidence>
<name>A0A194XQH7_MOLSC</name>
<dbReference type="KEGG" id="psco:LY89DRAFT_728654"/>
<protein>
    <recommendedName>
        <fullName evidence="2">BAH domain-containing protein</fullName>
    </recommendedName>
</protein>
<dbReference type="Proteomes" id="UP000070700">
    <property type="component" value="Unassembled WGS sequence"/>
</dbReference>
<dbReference type="PROSITE" id="PS51038">
    <property type="entry name" value="BAH"/>
    <property type="match status" value="1"/>
</dbReference>
<feature type="region of interest" description="Disordered" evidence="1">
    <location>
        <begin position="1"/>
        <end position="38"/>
    </location>
</feature>
<dbReference type="CDD" id="cd04370">
    <property type="entry name" value="BAH"/>
    <property type="match status" value="1"/>
</dbReference>
<gene>
    <name evidence="3" type="ORF">LY89DRAFT_728654</name>
</gene>
<keyword evidence="4" id="KW-1185">Reference proteome</keyword>
<evidence type="ECO:0000256" key="1">
    <source>
        <dbReference type="SAM" id="MobiDB-lite"/>
    </source>
</evidence>
<sequence length="356" mass="40792">MAPKHGLAGLQSEEQLAKRAKSSATPASRSATPADTSAKVPFKVEYPIMDSEKIQTDRQKELMDAADFQVSPFVAKGASKEGELDQYYTVTPTNEWEQMKKYNNFIIQGEVYKNNQFVFVRGEDTPKDKDTEGRPKDFWVARILQVRAKNAQHVYALVAWLYWPEELPPPSVKASDQLGKESGKRRYHGSHELIASNYMDVLDVLSFAGKAEVHHWLEEDDNLQHKLYWRQTFCRETQALSKLRQHCTCKGYFNPEVTMYICDNPTCKIWLHDDHLLDDILTKVYKKHNSNDGTNGVAKINGKKSKNPPYKNAFKATIREENDEPPVAVITDLRPNADPKTWEERIACPECEELLQ</sequence>
<dbReference type="InParanoid" id="A0A194XQH7"/>
<dbReference type="EMBL" id="KQ947406">
    <property type="protein sequence ID" value="KUJ22520.1"/>
    <property type="molecule type" value="Genomic_DNA"/>
</dbReference>
<evidence type="ECO:0000313" key="4">
    <source>
        <dbReference type="Proteomes" id="UP000070700"/>
    </source>
</evidence>
<dbReference type="STRING" id="149040.A0A194XQH7"/>
<dbReference type="Gene3D" id="2.30.30.490">
    <property type="match status" value="1"/>
</dbReference>
<dbReference type="OrthoDB" id="10259622at2759"/>
<dbReference type="PANTHER" id="PTHR46364">
    <property type="entry name" value="OS08G0421900 PROTEIN"/>
    <property type="match status" value="1"/>
</dbReference>
<dbReference type="AlphaFoldDB" id="A0A194XQH7"/>
<dbReference type="GO" id="GO:0003682">
    <property type="term" value="F:chromatin binding"/>
    <property type="evidence" value="ECO:0007669"/>
    <property type="project" value="InterPro"/>
</dbReference>
<dbReference type="RefSeq" id="XP_018076875.1">
    <property type="nucleotide sequence ID" value="XM_018219285.1"/>
</dbReference>